<keyword evidence="2" id="KW-1185">Reference proteome</keyword>
<name>A0A1A6C306_9GAMM</name>
<organism evidence="1 2">
    <name type="scientific">Acidihalobacter prosperus</name>
    <dbReference type="NCBI Taxonomy" id="160660"/>
    <lineage>
        <taxon>Bacteria</taxon>
        <taxon>Pseudomonadati</taxon>
        <taxon>Pseudomonadota</taxon>
        <taxon>Gammaproteobacteria</taxon>
        <taxon>Chromatiales</taxon>
        <taxon>Ectothiorhodospiraceae</taxon>
        <taxon>Acidihalobacter</taxon>
    </lineage>
</organism>
<proteinExistence type="predicted"/>
<sequence length="282" mass="31133">MPDYQELSGLRVDLFDKLLRGFDRHAVLLGRLLGKFSPEAGKLSLNVASAATQADTGMLSIPFPIRFGARVMPEGLLSIWVFPGELRCGLLLHEELEKLWSSKSREETFTQAISTAWSGNEHHVEGDPVFSVQRRAYSGGRGVMYDWRFIGPFINPDAWIAALQADVGAGVFIDAVESRVRHVWFSVAGTLVRGGFDNEVVGAPDADEWFLTVRGPGQPQIVRKHLQEIGAVAEYATPRMKDVWTYVVTSHADPESIAHRLGKGYAVDSQSAPETEKIELNA</sequence>
<comment type="caution">
    <text evidence="1">The sequence shown here is derived from an EMBL/GenBank/DDBJ whole genome shotgun (WGS) entry which is preliminary data.</text>
</comment>
<dbReference type="Proteomes" id="UP000029273">
    <property type="component" value="Unassembled WGS sequence"/>
</dbReference>
<accession>A0A1A6C306</accession>
<dbReference type="RefSeq" id="WP_038094133.1">
    <property type="nucleotide sequence ID" value="NZ_JQSG02000005.1"/>
</dbReference>
<evidence type="ECO:0000313" key="1">
    <source>
        <dbReference type="EMBL" id="OBS08930.1"/>
    </source>
</evidence>
<dbReference type="OrthoDB" id="9817993at2"/>
<protein>
    <submittedName>
        <fullName evidence="1">Uncharacterized protein</fullName>
    </submittedName>
</protein>
<gene>
    <name evidence="1" type="ORF">Thpro_022128</name>
</gene>
<reference evidence="1 2" key="1">
    <citation type="journal article" date="2014" name="Genome Announc.">
        <title>Draft Genome Sequence of the Iron-Oxidizing, Acidophilic, and Halotolerant 'Thiobacillus prosperus' Type Strain DSM 5130.</title>
        <authorList>
            <person name="Ossandon F.J."/>
            <person name="Cardenas J.P."/>
            <person name="Corbett M."/>
            <person name="Quatrini R."/>
            <person name="Holmes D.S."/>
            <person name="Watkin E."/>
        </authorList>
    </citation>
    <scope>NUCLEOTIDE SEQUENCE [LARGE SCALE GENOMIC DNA]</scope>
    <source>
        <strain evidence="1 2">DSM 5130</strain>
    </source>
</reference>
<evidence type="ECO:0000313" key="2">
    <source>
        <dbReference type="Proteomes" id="UP000029273"/>
    </source>
</evidence>
<dbReference type="AlphaFoldDB" id="A0A1A6C306"/>
<dbReference type="EMBL" id="JQSG02000005">
    <property type="protein sequence ID" value="OBS08930.1"/>
    <property type="molecule type" value="Genomic_DNA"/>
</dbReference>